<comment type="caution">
    <text evidence="2">The sequence shown here is derived from an EMBL/GenBank/DDBJ whole genome shotgun (WGS) entry which is preliminary data.</text>
</comment>
<dbReference type="EMBL" id="JACPUR010000018">
    <property type="protein sequence ID" value="MBI3127595.1"/>
    <property type="molecule type" value="Genomic_DNA"/>
</dbReference>
<protein>
    <submittedName>
        <fullName evidence="2">Uroporphyrinogen-III synthase</fullName>
    </submittedName>
</protein>
<dbReference type="InterPro" id="IPR039793">
    <property type="entry name" value="UROS/Hem4"/>
</dbReference>
<dbReference type="Gene3D" id="3.40.50.10090">
    <property type="match status" value="2"/>
</dbReference>
<accession>A0A932I0C0</accession>
<name>A0A932I0C0_UNCTE</name>
<dbReference type="CDD" id="cd06578">
    <property type="entry name" value="HemD"/>
    <property type="match status" value="1"/>
</dbReference>
<dbReference type="PANTHER" id="PTHR40082:SF1">
    <property type="entry name" value="BLR5956 PROTEIN"/>
    <property type="match status" value="1"/>
</dbReference>
<reference evidence="2" key="1">
    <citation type="submission" date="2020-07" db="EMBL/GenBank/DDBJ databases">
        <title>Huge and variable diversity of episymbiotic CPR bacteria and DPANN archaea in groundwater ecosystems.</title>
        <authorList>
            <person name="He C.Y."/>
            <person name="Keren R."/>
            <person name="Whittaker M."/>
            <person name="Farag I.F."/>
            <person name="Doudna J."/>
            <person name="Cate J.H.D."/>
            <person name="Banfield J.F."/>
        </authorList>
    </citation>
    <scope>NUCLEOTIDE SEQUENCE</scope>
    <source>
        <strain evidence="2">NC_groundwater_763_Ag_S-0.2um_68_21</strain>
    </source>
</reference>
<dbReference type="Proteomes" id="UP000782312">
    <property type="component" value="Unassembled WGS sequence"/>
</dbReference>
<evidence type="ECO:0000313" key="3">
    <source>
        <dbReference type="Proteomes" id="UP000782312"/>
    </source>
</evidence>
<dbReference type="SUPFAM" id="SSF69618">
    <property type="entry name" value="HemD-like"/>
    <property type="match status" value="1"/>
</dbReference>
<dbReference type="AlphaFoldDB" id="A0A932I0C0"/>
<dbReference type="GO" id="GO:0004852">
    <property type="term" value="F:uroporphyrinogen-III synthase activity"/>
    <property type="evidence" value="ECO:0007669"/>
    <property type="project" value="InterPro"/>
</dbReference>
<gene>
    <name evidence="2" type="ORF">HYZ11_08340</name>
</gene>
<sequence length="274" mass="28793">MGILAGKTVVITGQRRGAEMAEMVRRLGGEPRLVPTVNLRFEEAKEEAGRLARLVLEGVDAAVFYTGVGARAVAAASDRLGRKEAFLDALRKAWVLSRGRKALRALREIGRPPDAEAEPGTTEGVIEALAGRDLDGRRVWVQTPGALPRGLGEYVEARGGRLLHGSPYRFLPPEDPAALQSLIEDLAAGRPDAATFTSPPAVHNLFLAADDAGCAEALAEALGRKILTASIGPVTSAALREHGVEPGVESPTQRMGDLLHQAAGALSAAPARPS</sequence>
<dbReference type="Pfam" id="PF02602">
    <property type="entry name" value="HEM4"/>
    <property type="match status" value="1"/>
</dbReference>
<organism evidence="2 3">
    <name type="scientific">Tectimicrobiota bacterium</name>
    <dbReference type="NCBI Taxonomy" id="2528274"/>
    <lineage>
        <taxon>Bacteria</taxon>
        <taxon>Pseudomonadati</taxon>
        <taxon>Nitrospinota/Tectimicrobiota group</taxon>
        <taxon>Candidatus Tectimicrobiota</taxon>
    </lineage>
</organism>
<dbReference type="InterPro" id="IPR003754">
    <property type="entry name" value="4pyrrol_synth_uPrphyn_synth"/>
</dbReference>
<dbReference type="GO" id="GO:0006780">
    <property type="term" value="P:uroporphyrinogen III biosynthetic process"/>
    <property type="evidence" value="ECO:0007669"/>
    <property type="project" value="InterPro"/>
</dbReference>
<evidence type="ECO:0000259" key="1">
    <source>
        <dbReference type="Pfam" id="PF02602"/>
    </source>
</evidence>
<evidence type="ECO:0000313" key="2">
    <source>
        <dbReference type="EMBL" id="MBI3127595.1"/>
    </source>
</evidence>
<dbReference type="PANTHER" id="PTHR40082">
    <property type="entry name" value="BLR5956 PROTEIN"/>
    <property type="match status" value="1"/>
</dbReference>
<feature type="domain" description="Tetrapyrrole biosynthesis uroporphyrinogen III synthase" evidence="1">
    <location>
        <begin position="19"/>
        <end position="259"/>
    </location>
</feature>
<dbReference type="InterPro" id="IPR036108">
    <property type="entry name" value="4pyrrol_syn_uPrphyn_synt_sf"/>
</dbReference>
<proteinExistence type="predicted"/>